<sequence>MPDILKVLITRDLLPYFESDRDFARQEGFSLQVVEDGAAAWKELDQAWPNLVMMDLNAAGMPGDEFCRRLNKERQLRHIPVVLMVESQEPKELNRCLKARCADILFKPLSKHLLMAAARRILGLTYRTFPRIPMCLEVSYGDAPGERQTGACVNLCSGGMFIETVRPLPVEQRLHLEFVLPGTTRHIACQASVAWVNDAQNPVNKNLPAGMGLQFLSLNLTELLAICRYIRRRSIAPEG</sequence>
<dbReference type="eggNOG" id="COG0745">
    <property type="taxonomic scope" value="Bacteria"/>
</dbReference>
<evidence type="ECO:0000313" key="5">
    <source>
        <dbReference type="Proteomes" id="UP000002534"/>
    </source>
</evidence>
<evidence type="ECO:0000259" key="3">
    <source>
        <dbReference type="PROSITE" id="PS50110"/>
    </source>
</evidence>
<dbReference type="GO" id="GO:0035438">
    <property type="term" value="F:cyclic-di-GMP binding"/>
    <property type="evidence" value="ECO:0007669"/>
    <property type="project" value="InterPro"/>
</dbReference>
<dbReference type="AlphaFoldDB" id="Q3A8I9"/>
<dbReference type="GO" id="GO:0000160">
    <property type="term" value="P:phosphorelay signal transduction system"/>
    <property type="evidence" value="ECO:0007669"/>
    <property type="project" value="InterPro"/>
</dbReference>
<dbReference type="SUPFAM" id="SSF52172">
    <property type="entry name" value="CheY-like"/>
    <property type="match status" value="1"/>
</dbReference>
<dbReference type="InterPro" id="IPR001789">
    <property type="entry name" value="Sig_transdc_resp-reg_receiver"/>
</dbReference>
<dbReference type="EMBL" id="CP000142">
    <property type="protein sequence ID" value="ABA87303.1"/>
    <property type="molecule type" value="Genomic_DNA"/>
</dbReference>
<dbReference type="PANTHER" id="PTHR44591:SF23">
    <property type="entry name" value="CHEY SUBFAMILY"/>
    <property type="match status" value="1"/>
</dbReference>
<dbReference type="Pfam" id="PF00072">
    <property type="entry name" value="Response_reg"/>
    <property type="match status" value="1"/>
</dbReference>
<dbReference type="KEGG" id="pca:Pcar_0040"/>
<reference evidence="4 5" key="2">
    <citation type="journal article" date="2012" name="BMC Genomics">
        <title>The genome of Pelobacter carbinolicus reveals surprising metabolic capabilities and physiological features.</title>
        <authorList>
            <person name="Aklujkar M."/>
            <person name="Haveman S.A."/>
            <person name="Didonato R.Jr."/>
            <person name="Chertkov O."/>
            <person name="Han C.S."/>
            <person name="Land M.L."/>
            <person name="Brown P."/>
            <person name="Lovley D.R."/>
        </authorList>
    </citation>
    <scope>NUCLEOTIDE SEQUENCE [LARGE SCALE GENOMIC DNA]</scope>
    <source>
        <strain evidence="5">DSM 2380 / NBRC 103641 / GraBd1</strain>
    </source>
</reference>
<name>Q3A8I9_SYNC1</name>
<proteinExistence type="predicted"/>
<dbReference type="PROSITE" id="PS50110">
    <property type="entry name" value="RESPONSE_REGULATORY"/>
    <property type="match status" value="1"/>
</dbReference>
<dbReference type="Proteomes" id="UP000002534">
    <property type="component" value="Chromosome"/>
</dbReference>
<gene>
    <name evidence="4" type="ordered locus">Pcar_0040</name>
</gene>
<dbReference type="Pfam" id="PF07238">
    <property type="entry name" value="PilZ"/>
    <property type="match status" value="1"/>
</dbReference>
<dbReference type="SUPFAM" id="SSF141371">
    <property type="entry name" value="PilZ domain-like"/>
    <property type="match status" value="1"/>
</dbReference>
<dbReference type="Gene3D" id="2.40.10.220">
    <property type="entry name" value="predicted glycosyltransferase like domains"/>
    <property type="match status" value="1"/>
</dbReference>
<protein>
    <submittedName>
        <fullName evidence="4">Response regulator, PilZ domain-containing</fullName>
    </submittedName>
</protein>
<feature type="domain" description="Response regulatory" evidence="3">
    <location>
        <begin position="6"/>
        <end position="122"/>
    </location>
</feature>
<dbReference type="InterPro" id="IPR011006">
    <property type="entry name" value="CheY-like_superfamily"/>
</dbReference>
<dbReference type="Gene3D" id="3.40.50.2300">
    <property type="match status" value="1"/>
</dbReference>
<dbReference type="InterPro" id="IPR009875">
    <property type="entry name" value="PilZ_domain"/>
</dbReference>
<dbReference type="PANTHER" id="PTHR44591">
    <property type="entry name" value="STRESS RESPONSE REGULATOR PROTEIN 1"/>
    <property type="match status" value="1"/>
</dbReference>
<organism evidence="4 5">
    <name type="scientific">Syntrophotalea carbinolica (strain DSM 2380 / NBRC 103641 / GraBd1)</name>
    <name type="common">Pelobacter carbinolicus</name>
    <dbReference type="NCBI Taxonomy" id="338963"/>
    <lineage>
        <taxon>Bacteria</taxon>
        <taxon>Pseudomonadati</taxon>
        <taxon>Thermodesulfobacteriota</taxon>
        <taxon>Desulfuromonadia</taxon>
        <taxon>Desulfuromonadales</taxon>
        <taxon>Syntrophotaleaceae</taxon>
        <taxon>Syntrophotalea</taxon>
    </lineage>
</organism>
<dbReference type="InterPro" id="IPR050595">
    <property type="entry name" value="Bact_response_regulator"/>
</dbReference>
<evidence type="ECO:0000313" key="4">
    <source>
        <dbReference type="EMBL" id="ABA87303.1"/>
    </source>
</evidence>
<accession>Q3A8I9</accession>
<keyword evidence="5" id="KW-1185">Reference proteome</keyword>
<dbReference type="STRING" id="338963.Pcar_0040"/>
<dbReference type="HOGENOM" id="CLU_101334_0_0_7"/>
<dbReference type="SMART" id="SM00448">
    <property type="entry name" value="REC"/>
    <property type="match status" value="1"/>
</dbReference>
<dbReference type="OrthoDB" id="5387333at2"/>
<keyword evidence="1 2" id="KW-0597">Phosphoprotein</keyword>
<reference evidence="5" key="1">
    <citation type="submission" date="2005-10" db="EMBL/GenBank/DDBJ databases">
        <title>Complete sequence of Pelobacter carbinolicus DSM 2380.</title>
        <authorList>
            <person name="Copeland A."/>
            <person name="Lucas S."/>
            <person name="Lapidus A."/>
            <person name="Barry K."/>
            <person name="Detter J.C."/>
            <person name="Glavina T."/>
            <person name="Hammon N."/>
            <person name="Israni S."/>
            <person name="Pitluck S."/>
            <person name="Chertkov O."/>
            <person name="Schmutz J."/>
            <person name="Larimer F."/>
            <person name="Land M."/>
            <person name="Kyrpides N."/>
            <person name="Ivanova N."/>
            <person name="Richardson P."/>
        </authorList>
    </citation>
    <scope>NUCLEOTIDE SEQUENCE [LARGE SCALE GENOMIC DNA]</scope>
    <source>
        <strain evidence="5">DSM 2380 / NBRC 103641 / GraBd1</strain>
    </source>
</reference>
<feature type="modified residue" description="4-aspartylphosphate" evidence="2">
    <location>
        <position position="55"/>
    </location>
</feature>
<dbReference type="RefSeq" id="WP_011339687.1">
    <property type="nucleotide sequence ID" value="NC_007498.2"/>
</dbReference>
<evidence type="ECO:0000256" key="2">
    <source>
        <dbReference type="PROSITE-ProRule" id="PRU00169"/>
    </source>
</evidence>
<evidence type="ECO:0000256" key="1">
    <source>
        <dbReference type="ARBA" id="ARBA00022553"/>
    </source>
</evidence>